<feature type="region of interest" description="Disordered" evidence="5">
    <location>
        <begin position="361"/>
        <end position="423"/>
    </location>
</feature>
<dbReference type="EMBL" id="JAEPRB010000166">
    <property type="protein sequence ID" value="KAG2219752.1"/>
    <property type="molecule type" value="Genomic_DNA"/>
</dbReference>
<dbReference type="GO" id="GO:0004190">
    <property type="term" value="F:aspartic-type endopeptidase activity"/>
    <property type="evidence" value="ECO:0007669"/>
    <property type="project" value="UniProtKB-KW"/>
</dbReference>
<evidence type="ECO:0000313" key="8">
    <source>
        <dbReference type="Proteomes" id="UP000646827"/>
    </source>
</evidence>
<dbReference type="InterPro" id="IPR034164">
    <property type="entry name" value="Pepsin-like_dom"/>
</dbReference>
<evidence type="ECO:0000256" key="4">
    <source>
        <dbReference type="RuleBase" id="RU000454"/>
    </source>
</evidence>
<dbReference type="InterPro" id="IPR001461">
    <property type="entry name" value="Aspartic_peptidase_A1"/>
</dbReference>
<dbReference type="InterPro" id="IPR001969">
    <property type="entry name" value="Aspartic_peptidase_AS"/>
</dbReference>
<reference evidence="7 8" key="1">
    <citation type="submission" date="2020-12" db="EMBL/GenBank/DDBJ databases">
        <title>Metabolic potential, ecology and presence of endohyphal bacteria is reflected in genomic diversity of Mucoromycotina.</title>
        <authorList>
            <person name="Muszewska A."/>
            <person name="Okrasinska A."/>
            <person name="Steczkiewicz K."/>
            <person name="Drgas O."/>
            <person name="Orlowska M."/>
            <person name="Perlinska-Lenart U."/>
            <person name="Aleksandrzak-Piekarczyk T."/>
            <person name="Szatraj K."/>
            <person name="Zielenkiewicz U."/>
            <person name="Pilsyk S."/>
            <person name="Malc E."/>
            <person name="Mieczkowski P."/>
            <person name="Kruszewska J.S."/>
            <person name="Biernat P."/>
            <person name="Pawlowska J."/>
        </authorList>
    </citation>
    <scope>NUCLEOTIDE SEQUENCE [LARGE SCALE GENOMIC DNA]</scope>
    <source>
        <strain evidence="7 8">CBS 142.35</strain>
    </source>
</reference>
<gene>
    <name evidence="7" type="ORF">INT45_007791</name>
</gene>
<sequence length="423" mass="45626">MVNAISIDDMIFKTPEYIGDKPPSIPLLFQSGVPTAKFSIGTPPQNFTGIFDTGSPITWALSSECRDHGCTNVPISEKFNQKASNTNSPIPTEIDLHYLDGTHVQLKPELDTVTLAKQFQFPRHLIGEVTMIEYPAGFVPAATGDAHTSTGPATSGSPNFRKKRGFPTSAINFLWVLGNDPSMYTGPLYKLDLISAADSGTSPFWKVPLKGLSFKNQEFKLSGGSYGTISSSTPYIMVPPSVAGDINNAIGAHYNEQSRMYTISCSARDYLKPLVIEFSQGLNAVISAIQYINEFNHPPTDSSQQEDQCFSTIVNGPDDHTIYLGGPFFRSYYLGFAITELQLNIAQSVVNTGATLATTSSYNEGQQADTPQLPAPGQKEQSNVDNSNTSLPPPQQGDSQPTTATSGAKDTNTSPGDTPKNPF</sequence>
<dbReference type="Proteomes" id="UP000646827">
    <property type="component" value="Unassembled WGS sequence"/>
</dbReference>
<dbReference type="AlphaFoldDB" id="A0A8H7RYQ9"/>
<keyword evidence="4" id="KW-0645">Protease</keyword>
<keyword evidence="3" id="KW-1015">Disulfide bond</keyword>
<evidence type="ECO:0000256" key="3">
    <source>
        <dbReference type="PIRSR" id="PIRSR601461-2"/>
    </source>
</evidence>
<proteinExistence type="inferred from homology"/>
<dbReference type="GO" id="GO:0006508">
    <property type="term" value="P:proteolysis"/>
    <property type="evidence" value="ECO:0007669"/>
    <property type="project" value="UniProtKB-KW"/>
</dbReference>
<feature type="compositionally biased region" description="Polar residues" evidence="5">
    <location>
        <begin position="361"/>
        <end position="370"/>
    </location>
</feature>
<feature type="domain" description="Peptidase A1" evidence="6">
    <location>
        <begin position="34"/>
        <end position="346"/>
    </location>
</feature>
<dbReference type="CDD" id="cd05471">
    <property type="entry name" value="pepsin_like"/>
    <property type="match status" value="1"/>
</dbReference>
<keyword evidence="8" id="KW-1185">Reference proteome</keyword>
<protein>
    <recommendedName>
        <fullName evidence="6">Peptidase A1 domain-containing protein</fullName>
    </recommendedName>
</protein>
<dbReference type="PRINTS" id="PR00792">
    <property type="entry name" value="PEPSIN"/>
</dbReference>
<evidence type="ECO:0000256" key="1">
    <source>
        <dbReference type="ARBA" id="ARBA00007447"/>
    </source>
</evidence>
<dbReference type="Gene3D" id="2.40.70.10">
    <property type="entry name" value="Acid Proteases"/>
    <property type="match status" value="2"/>
</dbReference>
<comment type="caution">
    <text evidence="7">The sequence shown here is derived from an EMBL/GenBank/DDBJ whole genome shotgun (WGS) entry which is preliminary data.</text>
</comment>
<dbReference type="PANTHER" id="PTHR47966">
    <property type="entry name" value="BETA-SITE APP-CLEAVING ENZYME, ISOFORM A-RELATED"/>
    <property type="match status" value="1"/>
</dbReference>
<keyword evidence="2 4" id="KW-0064">Aspartyl protease</keyword>
<organism evidence="7 8">
    <name type="scientific">Circinella minor</name>
    <dbReference type="NCBI Taxonomy" id="1195481"/>
    <lineage>
        <taxon>Eukaryota</taxon>
        <taxon>Fungi</taxon>
        <taxon>Fungi incertae sedis</taxon>
        <taxon>Mucoromycota</taxon>
        <taxon>Mucoromycotina</taxon>
        <taxon>Mucoromycetes</taxon>
        <taxon>Mucorales</taxon>
        <taxon>Lichtheimiaceae</taxon>
        <taxon>Circinella</taxon>
    </lineage>
</organism>
<dbReference type="PROSITE" id="PS51767">
    <property type="entry name" value="PEPTIDASE_A1"/>
    <property type="match status" value="1"/>
</dbReference>
<evidence type="ECO:0000259" key="6">
    <source>
        <dbReference type="PROSITE" id="PS51767"/>
    </source>
</evidence>
<comment type="similarity">
    <text evidence="1 4">Belongs to the peptidase A1 family.</text>
</comment>
<dbReference type="PANTHER" id="PTHR47966:SF51">
    <property type="entry name" value="BETA-SITE APP-CLEAVING ENZYME, ISOFORM A-RELATED"/>
    <property type="match status" value="1"/>
</dbReference>
<name>A0A8H7RYQ9_9FUNG</name>
<dbReference type="OrthoDB" id="2747330at2759"/>
<feature type="compositionally biased region" description="Polar residues" evidence="5">
    <location>
        <begin position="379"/>
        <end position="416"/>
    </location>
</feature>
<dbReference type="SUPFAM" id="SSF50630">
    <property type="entry name" value="Acid proteases"/>
    <property type="match status" value="1"/>
</dbReference>
<evidence type="ECO:0000256" key="5">
    <source>
        <dbReference type="SAM" id="MobiDB-lite"/>
    </source>
</evidence>
<dbReference type="InterPro" id="IPR021109">
    <property type="entry name" value="Peptidase_aspartic_dom_sf"/>
</dbReference>
<evidence type="ECO:0000313" key="7">
    <source>
        <dbReference type="EMBL" id="KAG2219752.1"/>
    </source>
</evidence>
<dbReference type="PROSITE" id="PS00141">
    <property type="entry name" value="ASP_PROTEASE"/>
    <property type="match status" value="1"/>
</dbReference>
<dbReference type="InterPro" id="IPR033121">
    <property type="entry name" value="PEPTIDASE_A1"/>
</dbReference>
<accession>A0A8H7RYQ9</accession>
<evidence type="ECO:0000256" key="2">
    <source>
        <dbReference type="ARBA" id="ARBA00022750"/>
    </source>
</evidence>
<dbReference type="Pfam" id="PF00026">
    <property type="entry name" value="Asp"/>
    <property type="match status" value="2"/>
</dbReference>
<dbReference type="GO" id="GO:0000324">
    <property type="term" value="C:fungal-type vacuole"/>
    <property type="evidence" value="ECO:0007669"/>
    <property type="project" value="TreeGrafter"/>
</dbReference>
<keyword evidence="4" id="KW-0378">Hydrolase</keyword>
<feature type="disulfide bond" evidence="3">
    <location>
        <begin position="265"/>
        <end position="309"/>
    </location>
</feature>